<dbReference type="Gene3D" id="3.40.50.150">
    <property type="entry name" value="Vaccinia Virus protein VP39"/>
    <property type="match status" value="1"/>
</dbReference>
<evidence type="ECO:0000256" key="3">
    <source>
        <dbReference type="ARBA" id="ARBA00022691"/>
    </source>
</evidence>
<protein>
    <submittedName>
        <fullName evidence="5">Ubiquinone/menaquinone biosynthesis C-methylase UbiE</fullName>
    </submittedName>
</protein>
<evidence type="ECO:0000313" key="6">
    <source>
        <dbReference type="Proteomes" id="UP000241118"/>
    </source>
</evidence>
<keyword evidence="3" id="KW-0949">S-adenosyl-L-methionine</keyword>
<dbReference type="GO" id="GO:0032259">
    <property type="term" value="P:methylation"/>
    <property type="evidence" value="ECO:0007669"/>
    <property type="project" value="UniProtKB-KW"/>
</dbReference>
<dbReference type="RefSeq" id="WP_106620424.1">
    <property type="nucleotide sequence ID" value="NZ_PYAX01000029.1"/>
</dbReference>
<gene>
    <name evidence="5" type="ORF">B0I31_12917</name>
</gene>
<dbReference type="InterPro" id="IPR013216">
    <property type="entry name" value="Methyltransf_11"/>
</dbReference>
<dbReference type="EMBL" id="PYAX01000029">
    <property type="protein sequence ID" value="PSL44105.1"/>
    <property type="molecule type" value="Genomic_DNA"/>
</dbReference>
<proteinExistence type="predicted"/>
<sequence>MTTQYVPSSAEVVAFYDNALPLIANLAGDNVHYGYWHSREDTSTLHEAMDNLTDVMIERLGVTAGRRVLDVGCGLGAPAQRLARARGVEVVGISTSPAMVREATARARAAGLGGQVRFEVADAEHLPFEDASFDAAWAIESLVHMADRPRVFREIGRVLRPGGRLALTDFYERIPFTGERLTMIEEYRRAALNTPFHRLEEYPPMLRDAGLHLIEYLDISEQTDRHYPMLLERLRAHRDELTAAYGAETVAALDSVFTNCARTGEPHYMLMTAYRS</sequence>
<feature type="domain" description="Polyketide synthase-like methyltransferase" evidence="4">
    <location>
        <begin position="22"/>
        <end position="268"/>
    </location>
</feature>
<name>A0A2P8HCY8_SACCR</name>
<keyword evidence="1 5" id="KW-0489">Methyltransferase</keyword>
<keyword evidence="5" id="KW-0830">Ubiquinone</keyword>
<dbReference type="OrthoDB" id="9769602at2"/>
<evidence type="ECO:0000256" key="1">
    <source>
        <dbReference type="ARBA" id="ARBA00022603"/>
    </source>
</evidence>
<keyword evidence="6" id="KW-1185">Reference proteome</keyword>
<dbReference type="CDD" id="cd02440">
    <property type="entry name" value="AdoMet_MTases"/>
    <property type="match status" value="1"/>
</dbReference>
<dbReference type="PANTHER" id="PTHR44068:SF11">
    <property type="entry name" value="GERANYL DIPHOSPHATE 2-C-METHYLTRANSFERASE"/>
    <property type="match status" value="1"/>
</dbReference>
<evidence type="ECO:0000259" key="4">
    <source>
        <dbReference type="SMART" id="SM00828"/>
    </source>
</evidence>
<dbReference type="InterPro" id="IPR020803">
    <property type="entry name" value="MeTfrase_dom"/>
</dbReference>
<dbReference type="SMART" id="SM00828">
    <property type="entry name" value="PKS_MT"/>
    <property type="match status" value="1"/>
</dbReference>
<dbReference type="InterPro" id="IPR050447">
    <property type="entry name" value="Erg6_SMT_methyltransf"/>
</dbReference>
<reference evidence="5 6" key="1">
    <citation type="submission" date="2018-03" db="EMBL/GenBank/DDBJ databases">
        <title>Genomic Encyclopedia of Type Strains, Phase III (KMG-III): the genomes of soil and plant-associated and newly described type strains.</title>
        <authorList>
            <person name="Whitman W."/>
        </authorList>
    </citation>
    <scope>NUCLEOTIDE SEQUENCE [LARGE SCALE GENOMIC DNA]</scope>
    <source>
        <strain evidence="5 6">CGMCC 4.7097</strain>
    </source>
</reference>
<dbReference type="AlphaFoldDB" id="A0A2P8HCY8"/>
<dbReference type="Proteomes" id="UP000241118">
    <property type="component" value="Unassembled WGS sequence"/>
</dbReference>
<dbReference type="PANTHER" id="PTHR44068">
    <property type="entry name" value="ZGC:194242"/>
    <property type="match status" value="1"/>
</dbReference>
<dbReference type="GO" id="GO:0008757">
    <property type="term" value="F:S-adenosylmethionine-dependent methyltransferase activity"/>
    <property type="evidence" value="ECO:0007669"/>
    <property type="project" value="InterPro"/>
</dbReference>
<evidence type="ECO:0000313" key="5">
    <source>
        <dbReference type="EMBL" id="PSL44105.1"/>
    </source>
</evidence>
<dbReference type="SUPFAM" id="SSF53335">
    <property type="entry name" value="S-adenosyl-L-methionine-dependent methyltransferases"/>
    <property type="match status" value="1"/>
</dbReference>
<organism evidence="5 6">
    <name type="scientific">Saccharothrix carnea</name>
    <dbReference type="NCBI Taxonomy" id="1280637"/>
    <lineage>
        <taxon>Bacteria</taxon>
        <taxon>Bacillati</taxon>
        <taxon>Actinomycetota</taxon>
        <taxon>Actinomycetes</taxon>
        <taxon>Pseudonocardiales</taxon>
        <taxon>Pseudonocardiaceae</taxon>
        <taxon>Saccharothrix</taxon>
    </lineage>
</organism>
<keyword evidence="2" id="KW-0808">Transferase</keyword>
<evidence type="ECO:0000256" key="2">
    <source>
        <dbReference type="ARBA" id="ARBA00022679"/>
    </source>
</evidence>
<accession>A0A2P8HCY8</accession>
<dbReference type="InterPro" id="IPR029063">
    <property type="entry name" value="SAM-dependent_MTases_sf"/>
</dbReference>
<dbReference type="Pfam" id="PF08241">
    <property type="entry name" value="Methyltransf_11"/>
    <property type="match status" value="1"/>
</dbReference>
<comment type="caution">
    <text evidence="5">The sequence shown here is derived from an EMBL/GenBank/DDBJ whole genome shotgun (WGS) entry which is preliminary data.</text>
</comment>